<dbReference type="InterPro" id="IPR052164">
    <property type="entry name" value="Anthracycline_SecMetBiosynth"/>
</dbReference>
<feature type="domain" description="VOC" evidence="1">
    <location>
        <begin position="7"/>
        <end position="130"/>
    </location>
</feature>
<evidence type="ECO:0000259" key="1">
    <source>
        <dbReference type="PROSITE" id="PS51819"/>
    </source>
</evidence>
<dbReference type="OrthoDB" id="9793039at2"/>
<sequence>MANKHGEFIWYELCAADADRAQQFYSEVLGWDIADSQTPGMDYRIVHAVDEESGERTPIGAVMPLSAEMTAAGARPVWLGYIAVDDVDSSVASITARGGSVHMPATDIPEVGRIAMVTDPQGVPFYLMRGIQEAPSEAFASECPRVGHCAWNELMTADPEGAKDFYFGEFGWTKDGEMPIGPLGVYEFIRHNGVIGAVMRKPEEAPGSLWNFYFRVKDIDAAIATVGACGGNILQGPDEIPGGDFTVLGLDPQGAPFALVGSRTT</sequence>
<dbReference type="EMBL" id="VRYZ01000002">
    <property type="protein sequence ID" value="TXS93499.1"/>
    <property type="molecule type" value="Genomic_DNA"/>
</dbReference>
<evidence type="ECO:0000313" key="3">
    <source>
        <dbReference type="Proteomes" id="UP000321933"/>
    </source>
</evidence>
<organism evidence="2 3">
    <name type="scientific">Parahaliea aestuarii</name>
    <dbReference type="NCBI Taxonomy" id="1852021"/>
    <lineage>
        <taxon>Bacteria</taxon>
        <taxon>Pseudomonadati</taxon>
        <taxon>Pseudomonadota</taxon>
        <taxon>Gammaproteobacteria</taxon>
        <taxon>Cellvibrionales</taxon>
        <taxon>Halieaceae</taxon>
        <taxon>Parahaliea</taxon>
    </lineage>
</organism>
<comment type="caution">
    <text evidence="2">The sequence shown here is derived from an EMBL/GenBank/DDBJ whole genome shotgun (WGS) entry which is preliminary data.</text>
</comment>
<protein>
    <submittedName>
        <fullName evidence="2">VOC family protein</fullName>
    </submittedName>
</protein>
<reference evidence="2 3" key="1">
    <citation type="submission" date="2019-08" db="EMBL/GenBank/DDBJ databases">
        <title>Parahaliea maris sp. nov., isolated from the surface seawater.</title>
        <authorList>
            <person name="Liu Y."/>
        </authorList>
    </citation>
    <scope>NUCLEOTIDE SEQUENCE [LARGE SCALE GENOMIC DNA]</scope>
    <source>
        <strain evidence="2 3">S2-26</strain>
    </source>
</reference>
<dbReference type="InterPro" id="IPR037523">
    <property type="entry name" value="VOC_core"/>
</dbReference>
<dbReference type="Pfam" id="PF00903">
    <property type="entry name" value="Glyoxalase"/>
    <property type="match status" value="2"/>
</dbReference>
<evidence type="ECO:0000313" key="2">
    <source>
        <dbReference type="EMBL" id="TXS93499.1"/>
    </source>
</evidence>
<dbReference type="AlphaFoldDB" id="A0A5C9A0B0"/>
<feature type="domain" description="VOC" evidence="1">
    <location>
        <begin position="145"/>
        <end position="262"/>
    </location>
</feature>
<dbReference type="RefSeq" id="WP_148063434.1">
    <property type="nucleotide sequence ID" value="NZ_VRYZ01000002.1"/>
</dbReference>
<dbReference type="CDD" id="cd07247">
    <property type="entry name" value="SgaA_N_like"/>
    <property type="match status" value="2"/>
</dbReference>
<name>A0A5C9A0B0_9GAMM</name>
<dbReference type="SUPFAM" id="SSF54593">
    <property type="entry name" value="Glyoxalase/Bleomycin resistance protein/Dihydroxybiphenyl dioxygenase"/>
    <property type="match status" value="2"/>
</dbReference>
<dbReference type="PANTHER" id="PTHR33993">
    <property type="entry name" value="GLYOXALASE-RELATED"/>
    <property type="match status" value="1"/>
</dbReference>
<dbReference type="PROSITE" id="PS51819">
    <property type="entry name" value="VOC"/>
    <property type="match status" value="2"/>
</dbReference>
<dbReference type="InterPro" id="IPR004360">
    <property type="entry name" value="Glyas_Fos-R_dOase_dom"/>
</dbReference>
<accession>A0A5C9A0B0</accession>
<dbReference type="PANTHER" id="PTHR33993:SF14">
    <property type="entry name" value="GB|AAF24581.1"/>
    <property type="match status" value="1"/>
</dbReference>
<dbReference type="InterPro" id="IPR029068">
    <property type="entry name" value="Glyas_Bleomycin-R_OHBP_Dase"/>
</dbReference>
<proteinExistence type="predicted"/>
<gene>
    <name evidence="2" type="ORF">FVW59_06620</name>
</gene>
<dbReference type="Proteomes" id="UP000321933">
    <property type="component" value="Unassembled WGS sequence"/>
</dbReference>
<keyword evidence="3" id="KW-1185">Reference proteome</keyword>
<dbReference type="Gene3D" id="3.10.180.10">
    <property type="entry name" value="2,3-Dihydroxybiphenyl 1,2-Dioxygenase, domain 1"/>
    <property type="match status" value="2"/>
</dbReference>